<comment type="caution">
    <text evidence="5">The sequence shown here is derived from an EMBL/GenBank/DDBJ whole genome shotgun (WGS) entry which is preliminary data.</text>
</comment>
<organism evidence="5 6">
    <name type="scientific">Actinobaculum massiliense ACS-171-V-Col2</name>
    <dbReference type="NCBI Taxonomy" id="883066"/>
    <lineage>
        <taxon>Bacteria</taxon>
        <taxon>Bacillati</taxon>
        <taxon>Actinomycetota</taxon>
        <taxon>Actinomycetes</taxon>
        <taxon>Actinomycetales</taxon>
        <taxon>Actinomycetaceae</taxon>
        <taxon>Actinobaculum</taxon>
    </lineage>
</organism>
<dbReference type="InterPro" id="IPR013520">
    <property type="entry name" value="Ribonucl_H"/>
</dbReference>
<dbReference type="HOGENOM" id="CLU_047806_7_3_11"/>
<proteinExistence type="predicted"/>
<dbReference type="GO" id="GO:0008408">
    <property type="term" value="F:3'-5' exonuclease activity"/>
    <property type="evidence" value="ECO:0007669"/>
    <property type="project" value="TreeGrafter"/>
</dbReference>
<dbReference type="CDD" id="cd06127">
    <property type="entry name" value="DEDDh"/>
    <property type="match status" value="1"/>
</dbReference>
<dbReference type="PANTHER" id="PTHR30231:SF4">
    <property type="entry name" value="PROTEIN NEN2"/>
    <property type="match status" value="1"/>
</dbReference>
<keyword evidence="1" id="KW-0540">Nuclease</keyword>
<dbReference type="eggNOG" id="COG0847">
    <property type="taxonomic scope" value="Bacteria"/>
</dbReference>
<dbReference type="InterPro" id="IPR012337">
    <property type="entry name" value="RNaseH-like_sf"/>
</dbReference>
<keyword evidence="6" id="KW-1185">Reference proteome</keyword>
<dbReference type="EMBL" id="AGWL01000001">
    <property type="protein sequence ID" value="EKU95964.1"/>
    <property type="molecule type" value="Genomic_DNA"/>
</dbReference>
<keyword evidence="2" id="KW-0378">Hydrolase</keyword>
<evidence type="ECO:0000313" key="5">
    <source>
        <dbReference type="EMBL" id="EKU95964.1"/>
    </source>
</evidence>
<sequence length="238" mass="26118">MRVVPISPRRMRVMNIAPATSPFAPSARGGFAVVDLETTGLDPKRDRILEIAIVNLDASGKSEAEWSSLVTPELSPGEKIGAQFIHGITEEDLRGAPKFAALLPAIKERLRGRAVVAHNARFDVSFLNAAFERVAFSFAIPEQATVCTMELSKIYLPAGRHSLVEASRRAGITVTEHHRALADAWTAAKLLQRYFEHEATGERYEKVAVSRDGRTFNPAAWSSALRAGVNLAWPDKLF</sequence>
<dbReference type="PATRIC" id="fig|883066.3.peg.55"/>
<dbReference type="Proteomes" id="UP000009888">
    <property type="component" value="Unassembled WGS sequence"/>
</dbReference>
<dbReference type="STRING" id="202789.GCA_001457435_00121"/>
<accession>K9EFF8</accession>
<evidence type="ECO:0000256" key="1">
    <source>
        <dbReference type="ARBA" id="ARBA00022722"/>
    </source>
</evidence>
<dbReference type="SUPFAM" id="SSF53098">
    <property type="entry name" value="Ribonuclease H-like"/>
    <property type="match status" value="1"/>
</dbReference>
<reference evidence="5 6" key="1">
    <citation type="submission" date="2012-09" db="EMBL/GenBank/DDBJ databases">
        <title>The Genome Sequence of Actinobaculum massiliae ACS-171-V-COL2.</title>
        <authorList>
            <consortium name="The Broad Institute Genome Sequencing Platform"/>
            <person name="Earl A."/>
            <person name="Ward D."/>
            <person name="Feldgarden M."/>
            <person name="Gevers D."/>
            <person name="Saerens B."/>
            <person name="Vaneechoutte M."/>
            <person name="Walker B."/>
            <person name="Young S.K."/>
            <person name="Zeng Q."/>
            <person name="Gargeya S."/>
            <person name="Fitzgerald M."/>
            <person name="Haas B."/>
            <person name="Abouelleil A."/>
            <person name="Alvarado L."/>
            <person name="Arachchi H.M."/>
            <person name="Berlin A."/>
            <person name="Chapman S.B."/>
            <person name="Goldberg J."/>
            <person name="Griggs A."/>
            <person name="Gujja S."/>
            <person name="Hansen M."/>
            <person name="Howarth C."/>
            <person name="Imamovic A."/>
            <person name="Larimer J."/>
            <person name="McCowen C."/>
            <person name="Montmayeur A."/>
            <person name="Murphy C."/>
            <person name="Neiman D."/>
            <person name="Pearson M."/>
            <person name="Priest M."/>
            <person name="Roberts A."/>
            <person name="Saif S."/>
            <person name="Shea T."/>
            <person name="Sisk P."/>
            <person name="Sykes S."/>
            <person name="Wortman J."/>
            <person name="Nusbaum C."/>
            <person name="Birren B."/>
        </authorList>
    </citation>
    <scope>NUCLEOTIDE SEQUENCE [LARGE SCALE GENOMIC DNA]</scope>
    <source>
        <strain evidence="6">ACS-171-V-Col2</strain>
    </source>
</reference>
<dbReference type="AlphaFoldDB" id="K9EFF8"/>
<dbReference type="GO" id="GO:0003676">
    <property type="term" value="F:nucleic acid binding"/>
    <property type="evidence" value="ECO:0007669"/>
    <property type="project" value="InterPro"/>
</dbReference>
<evidence type="ECO:0000256" key="3">
    <source>
        <dbReference type="ARBA" id="ARBA00022839"/>
    </source>
</evidence>
<dbReference type="PANTHER" id="PTHR30231">
    <property type="entry name" value="DNA POLYMERASE III SUBUNIT EPSILON"/>
    <property type="match status" value="1"/>
</dbReference>
<name>K9EFF8_9ACTO</name>
<feature type="domain" description="Exonuclease" evidence="4">
    <location>
        <begin position="30"/>
        <end position="200"/>
    </location>
</feature>
<gene>
    <name evidence="5" type="ORF">HMPREF9233_00052</name>
</gene>
<dbReference type="GO" id="GO:0005829">
    <property type="term" value="C:cytosol"/>
    <property type="evidence" value="ECO:0007669"/>
    <property type="project" value="TreeGrafter"/>
</dbReference>
<evidence type="ECO:0000313" key="6">
    <source>
        <dbReference type="Proteomes" id="UP000009888"/>
    </source>
</evidence>
<dbReference type="InterPro" id="IPR036397">
    <property type="entry name" value="RNaseH_sf"/>
</dbReference>
<dbReference type="FunFam" id="3.30.420.10:FF:000045">
    <property type="entry name" value="3'-5' exonuclease DinG"/>
    <property type="match status" value="1"/>
</dbReference>
<protein>
    <submittedName>
        <fullName evidence="5">Exonuclease, DNA polymerase III, epsilon subunit</fullName>
    </submittedName>
</protein>
<dbReference type="SMART" id="SM00479">
    <property type="entry name" value="EXOIII"/>
    <property type="match status" value="1"/>
</dbReference>
<evidence type="ECO:0000259" key="4">
    <source>
        <dbReference type="SMART" id="SM00479"/>
    </source>
</evidence>
<dbReference type="Pfam" id="PF00929">
    <property type="entry name" value="RNase_T"/>
    <property type="match status" value="1"/>
</dbReference>
<dbReference type="Gene3D" id="3.30.420.10">
    <property type="entry name" value="Ribonuclease H-like superfamily/Ribonuclease H"/>
    <property type="match status" value="1"/>
</dbReference>
<evidence type="ECO:0000256" key="2">
    <source>
        <dbReference type="ARBA" id="ARBA00022801"/>
    </source>
</evidence>
<keyword evidence="3 5" id="KW-0269">Exonuclease</keyword>